<comment type="caution">
    <text evidence="1">The sequence shown here is derived from an EMBL/GenBank/DDBJ whole genome shotgun (WGS) entry which is preliminary data.</text>
</comment>
<organism evidence="1 2">
    <name type="scientific">Eleusine coracana subsp. coracana</name>
    <dbReference type="NCBI Taxonomy" id="191504"/>
    <lineage>
        <taxon>Eukaryota</taxon>
        <taxon>Viridiplantae</taxon>
        <taxon>Streptophyta</taxon>
        <taxon>Embryophyta</taxon>
        <taxon>Tracheophyta</taxon>
        <taxon>Spermatophyta</taxon>
        <taxon>Magnoliopsida</taxon>
        <taxon>Liliopsida</taxon>
        <taxon>Poales</taxon>
        <taxon>Poaceae</taxon>
        <taxon>PACMAD clade</taxon>
        <taxon>Chloridoideae</taxon>
        <taxon>Cynodonteae</taxon>
        <taxon>Eleusininae</taxon>
        <taxon>Eleusine</taxon>
    </lineage>
</organism>
<reference evidence="1" key="2">
    <citation type="submission" date="2021-12" db="EMBL/GenBank/DDBJ databases">
        <title>Resequencing data analysis of finger millet.</title>
        <authorList>
            <person name="Hatakeyama M."/>
            <person name="Aluri S."/>
            <person name="Balachadran M.T."/>
            <person name="Sivarajan S.R."/>
            <person name="Poveda L."/>
            <person name="Shimizu-Inatsugi R."/>
            <person name="Schlapbach R."/>
            <person name="Sreeman S.M."/>
            <person name="Shimizu K.K."/>
        </authorList>
    </citation>
    <scope>NUCLEOTIDE SEQUENCE</scope>
</reference>
<gene>
    <name evidence="1" type="primary">ga26995</name>
    <name evidence="1" type="ORF">PR202_ga26995</name>
</gene>
<keyword evidence="2" id="KW-1185">Reference proteome</keyword>
<dbReference type="EMBL" id="BQKI01000015">
    <property type="protein sequence ID" value="GJN09029.1"/>
    <property type="molecule type" value="Genomic_DNA"/>
</dbReference>
<evidence type="ECO:0000313" key="1">
    <source>
        <dbReference type="EMBL" id="GJN09029.1"/>
    </source>
</evidence>
<protein>
    <submittedName>
        <fullName evidence="1">Uncharacterized protein</fullName>
    </submittedName>
</protein>
<reference evidence="1" key="1">
    <citation type="journal article" date="2018" name="DNA Res.">
        <title>Multiple hybrid de novo genome assembly of finger millet, an orphan allotetraploid crop.</title>
        <authorList>
            <person name="Hatakeyama M."/>
            <person name="Aluri S."/>
            <person name="Balachadran M.T."/>
            <person name="Sivarajan S.R."/>
            <person name="Patrignani A."/>
            <person name="Gruter S."/>
            <person name="Poveda L."/>
            <person name="Shimizu-Inatsugi R."/>
            <person name="Baeten J."/>
            <person name="Francoijs K.J."/>
            <person name="Nataraja K.N."/>
            <person name="Reddy Y.A.N."/>
            <person name="Phadnis S."/>
            <person name="Ravikumar R.L."/>
            <person name="Schlapbach R."/>
            <person name="Sreeman S.M."/>
            <person name="Shimizu K.K."/>
        </authorList>
    </citation>
    <scope>NUCLEOTIDE SEQUENCE</scope>
</reference>
<dbReference type="Proteomes" id="UP001054889">
    <property type="component" value="Unassembled WGS sequence"/>
</dbReference>
<proteinExistence type="predicted"/>
<dbReference type="AlphaFoldDB" id="A0AAV5DDH0"/>
<name>A0AAV5DDH0_ELECO</name>
<accession>A0AAV5DDH0</accession>
<evidence type="ECO:0000313" key="2">
    <source>
        <dbReference type="Proteomes" id="UP001054889"/>
    </source>
</evidence>
<sequence length="130" mass="14889">MRRQLRRVTRSVKPRLLGVPREALVMVGGVLALRVVRRHRHRHILRRRLMRRPEVRAGAGQVREWRQGCGLERVVGGQGEVGADGAVSEEHGAAIEVVEAVGWRGRGLHRLLLLRRRSERSRRRRRVAGV</sequence>